<evidence type="ECO:0000256" key="3">
    <source>
        <dbReference type="ARBA" id="ARBA00022729"/>
    </source>
</evidence>
<dbReference type="InterPro" id="IPR050643">
    <property type="entry name" value="Periplasmic_pilus_chap"/>
</dbReference>
<reference evidence="9 10" key="1">
    <citation type="submission" date="2017-02" db="EMBL/GenBank/DDBJ databases">
        <authorList>
            <person name="Dridi B."/>
        </authorList>
    </citation>
    <scope>NUCLEOTIDE SEQUENCE [LARGE SCALE GENOMIC DNA]</scope>
    <source>
        <strain evidence="9 10">JB380</strain>
    </source>
</reference>
<dbReference type="InterPro" id="IPR013783">
    <property type="entry name" value="Ig-like_fold"/>
</dbReference>
<evidence type="ECO:0000256" key="5">
    <source>
        <dbReference type="ARBA" id="ARBA00023186"/>
    </source>
</evidence>
<proteinExistence type="inferred from homology"/>
<dbReference type="Proteomes" id="UP000196331">
    <property type="component" value="Unassembled WGS sequence"/>
</dbReference>
<organism evidence="9 10">
    <name type="scientific">Halomonas citrativorans</name>
    <dbReference type="NCBI Taxonomy" id="2742612"/>
    <lineage>
        <taxon>Bacteria</taxon>
        <taxon>Pseudomonadati</taxon>
        <taxon>Pseudomonadota</taxon>
        <taxon>Gammaproteobacteria</taxon>
        <taxon>Oceanospirillales</taxon>
        <taxon>Halomonadaceae</taxon>
        <taxon>Halomonas</taxon>
    </lineage>
</organism>
<evidence type="ECO:0000313" key="9">
    <source>
        <dbReference type="EMBL" id="SJN14948.1"/>
    </source>
</evidence>
<dbReference type="SUPFAM" id="SSF49354">
    <property type="entry name" value="PapD-like"/>
    <property type="match status" value="1"/>
</dbReference>
<dbReference type="PRINTS" id="PR00969">
    <property type="entry name" value="CHAPERONPILI"/>
</dbReference>
<dbReference type="Pfam" id="PF02753">
    <property type="entry name" value="PapD_C"/>
    <property type="match status" value="1"/>
</dbReference>
<dbReference type="InterPro" id="IPR008962">
    <property type="entry name" value="PapD-like_sf"/>
</dbReference>
<feature type="domain" description="Pili assembly chaperone C-terminal" evidence="8">
    <location>
        <begin position="139"/>
        <end position="200"/>
    </location>
</feature>
<dbReference type="PROSITE" id="PS00635">
    <property type="entry name" value="PILI_CHAPERONE"/>
    <property type="match status" value="1"/>
</dbReference>
<gene>
    <name evidence="9" type="ORF">CZ787_17700</name>
</gene>
<comment type="subcellular location">
    <subcellularLocation>
        <location evidence="1 6">Periplasm</location>
    </subcellularLocation>
</comment>
<dbReference type="PANTHER" id="PTHR30251:SF7">
    <property type="entry name" value="FIMBRIAE CHAPARONE"/>
    <property type="match status" value="1"/>
</dbReference>
<comment type="similarity">
    <text evidence="2 6">Belongs to the periplasmic pilus chaperone family.</text>
</comment>
<dbReference type="PANTHER" id="PTHR30251">
    <property type="entry name" value="PILUS ASSEMBLY CHAPERONE"/>
    <property type="match status" value="1"/>
</dbReference>
<keyword evidence="3" id="KW-0732">Signal</keyword>
<evidence type="ECO:0000256" key="6">
    <source>
        <dbReference type="RuleBase" id="RU003918"/>
    </source>
</evidence>
<evidence type="ECO:0000259" key="7">
    <source>
        <dbReference type="Pfam" id="PF00345"/>
    </source>
</evidence>
<protein>
    <submittedName>
        <fullName evidence="9">Pilus chaperone, PapD family</fullName>
    </submittedName>
</protein>
<feature type="domain" description="Pili assembly chaperone N-terminal" evidence="7">
    <location>
        <begin position="4"/>
        <end position="117"/>
    </location>
</feature>
<evidence type="ECO:0000256" key="2">
    <source>
        <dbReference type="ARBA" id="ARBA00007399"/>
    </source>
</evidence>
<dbReference type="InterPro" id="IPR016148">
    <property type="entry name" value="Pili_assmbl_chaperone_C"/>
</dbReference>
<evidence type="ECO:0000256" key="1">
    <source>
        <dbReference type="ARBA" id="ARBA00004418"/>
    </source>
</evidence>
<dbReference type="GO" id="GO:0071555">
    <property type="term" value="P:cell wall organization"/>
    <property type="evidence" value="ECO:0007669"/>
    <property type="project" value="InterPro"/>
</dbReference>
<evidence type="ECO:0000256" key="4">
    <source>
        <dbReference type="ARBA" id="ARBA00022764"/>
    </source>
</evidence>
<sequence>MSLDQREASLLLVNLNSYPVITQVWVDDGRPGGTPEAAQAPVMPLPPVFRLESQESETLRLLFTKQNLPQDKESLYWLNIYEVPPLPTSLGKEKEGEDLVAVTLQTQMKVILRPESLDMTLEQAAESVSITQKGDQIEISNLSPYYLTLTYMKINDDTQDVLSLGEPMLSPFSSQSFELPANYAATLIDQIGYGWIDDDGIMHQRKQAVKNEISIITQ</sequence>
<comment type="caution">
    <text evidence="9">The sequence shown here is derived from an EMBL/GenBank/DDBJ whole genome shotgun (WGS) entry which is preliminary data.</text>
</comment>
<dbReference type="AlphaFoldDB" id="A0A1R4I591"/>
<name>A0A1R4I591_9GAMM</name>
<dbReference type="EMBL" id="FUKM01000058">
    <property type="protein sequence ID" value="SJN14948.1"/>
    <property type="molecule type" value="Genomic_DNA"/>
</dbReference>
<dbReference type="InterPro" id="IPR016147">
    <property type="entry name" value="Pili_assmbl_chaperone_N"/>
</dbReference>
<keyword evidence="4" id="KW-0574">Periplasm</keyword>
<dbReference type="Pfam" id="PF00345">
    <property type="entry name" value="PapD_N"/>
    <property type="match status" value="1"/>
</dbReference>
<dbReference type="InterPro" id="IPR018046">
    <property type="entry name" value="Pili_assmbl_chaperone_CS"/>
</dbReference>
<dbReference type="SUPFAM" id="SSF49584">
    <property type="entry name" value="Periplasmic chaperone C-domain"/>
    <property type="match status" value="1"/>
</dbReference>
<evidence type="ECO:0000313" key="10">
    <source>
        <dbReference type="Proteomes" id="UP000196331"/>
    </source>
</evidence>
<dbReference type="InterPro" id="IPR001829">
    <property type="entry name" value="Pili_assmbl_chaperone_bac"/>
</dbReference>
<keyword evidence="5 6" id="KW-0143">Chaperone</keyword>
<evidence type="ECO:0000259" key="8">
    <source>
        <dbReference type="Pfam" id="PF02753"/>
    </source>
</evidence>
<dbReference type="InterPro" id="IPR036316">
    <property type="entry name" value="Pili_assmbl_chap_C_dom_sf"/>
</dbReference>
<accession>A0A1R4I591</accession>
<dbReference type="Gene3D" id="2.60.40.10">
    <property type="entry name" value="Immunoglobulins"/>
    <property type="match status" value="2"/>
</dbReference>
<dbReference type="GO" id="GO:0030288">
    <property type="term" value="C:outer membrane-bounded periplasmic space"/>
    <property type="evidence" value="ECO:0007669"/>
    <property type="project" value="InterPro"/>
</dbReference>